<evidence type="ECO:0000256" key="4">
    <source>
        <dbReference type="ARBA" id="ARBA00023157"/>
    </source>
</evidence>
<evidence type="ECO:0000313" key="6">
    <source>
        <dbReference type="EMBL" id="CAH2000757.1"/>
    </source>
</evidence>
<dbReference type="InterPro" id="IPR043504">
    <property type="entry name" value="Peptidase_S1_PA_chymotrypsin"/>
</dbReference>
<dbReference type="Gene3D" id="2.40.10.10">
    <property type="entry name" value="Trypsin-like serine proteases"/>
    <property type="match status" value="1"/>
</dbReference>
<gene>
    <name evidence="6" type="ORF">ACAOBT_LOCUS25773</name>
</gene>
<name>A0A9P0LT02_ACAOB</name>
<dbReference type="PROSITE" id="PS00134">
    <property type="entry name" value="TRYPSIN_HIS"/>
    <property type="match status" value="1"/>
</dbReference>
<proteinExistence type="predicted"/>
<evidence type="ECO:0000256" key="2">
    <source>
        <dbReference type="ARBA" id="ARBA00022801"/>
    </source>
</evidence>
<reference evidence="6" key="1">
    <citation type="submission" date="2022-03" db="EMBL/GenBank/DDBJ databases">
        <authorList>
            <person name="Sayadi A."/>
        </authorList>
    </citation>
    <scope>NUCLEOTIDE SEQUENCE</scope>
</reference>
<dbReference type="InterPro" id="IPR018114">
    <property type="entry name" value="TRYPSIN_HIS"/>
</dbReference>
<dbReference type="InterPro" id="IPR009003">
    <property type="entry name" value="Peptidase_S1_PA"/>
</dbReference>
<dbReference type="PANTHER" id="PTHR24276:SF98">
    <property type="entry name" value="FI18310P1-RELATED"/>
    <property type="match status" value="1"/>
</dbReference>
<dbReference type="EMBL" id="CAKOFQ010007421">
    <property type="protein sequence ID" value="CAH2000757.1"/>
    <property type="molecule type" value="Genomic_DNA"/>
</dbReference>
<sequence>MLVNSGASQADSVCYSVSGSRQLVMVICYVFLLACGVQSQKAIKTSVPVQNTKKLSSSRQGRVFFNQLFSLTNLIAGGASFFDNAVAPEDDDDDIFDNEYKARNCSCECGVSNQENRIVGGRPTGINRYPWVARILYDGHYHCGASLLTEEFVLTAAHCIRSGQCRASRHERHSSRMGPTLRGWASTICGTRSRGTHTVSIPMPGDAIQGVQDYSVYAVCWQWQQRQLSRRLRRAAVNSQGR</sequence>
<feature type="domain" description="Peptidase S1" evidence="5">
    <location>
        <begin position="118"/>
        <end position="175"/>
    </location>
</feature>
<keyword evidence="1" id="KW-0645">Protease</keyword>
<dbReference type="InterPro" id="IPR001254">
    <property type="entry name" value="Trypsin_dom"/>
</dbReference>
<dbReference type="Proteomes" id="UP001152888">
    <property type="component" value="Unassembled WGS sequence"/>
</dbReference>
<keyword evidence="2" id="KW-0378">Hydrolase</keyword>
<evidence type="ECO:0000259" key="5">
    <source>
        <dbReference type="Pfam" id="PF00089"/>
    </source>
</evidence>
<keyword evidence="3" id="KW-0720">Serine protease</keyword>
<evidence type="ECO:0000313" key="7">
    <source>
        <dbReference type="Proteomes" id="UP001152888"/>
    </source>
</evidence>
<comment type="caution">
    <text evidence="6">The sequence shown here is derived from an EMBL/GenBank/DDBJ whole genome shotgun (WGS) entry which is preliminary data.</text>
</comment>
<dbReference type="GO" id="GO:0004252">
    <property type="term" value="F:serine-type endopeptidase activity"/>
    <property type="evidence" value="ECO:0007669"/>
    <property type="project" value="InterPro"/>
</dbReference>
<dbReference type="SUPFAM" id="SSF50494">
    <property type="entry name" value="Trypsin-like serine proteases"/>
    <property type="match status" value="1"/>
</dbReference>
<evidence type="ECO:0000256" key="1">
    <source>
        <dbReference type="ARBA" id="ARBA00022670"/>
    </source>
</evidence>
<evidence type="ECO:0000256" key="3">
    <source>
        <dbReference type="ARBA" id="ARBA00022825"/>
    </source>
</evidence>
<dbReference type="AlphaFoldDB" id="A0A9P0LT02"/>
<dbReference type="GO" id="GO:0006508">
    <property type="term" value="P:proteolysis"/>
    <property type="evidence" value="ECO:0007669"/>
    <property type="project" value="UniProtKB-KW"/>
</dbReference>
<dbReference type="InterPro" id="IPR050430">
    <property type="entry name" value="Peptidase_S1"/>
</dbReference>
<dbReference type="OrthoDB" id="546450at2759"/>
<keyword evidence="4" id="KW-1015">Disulfide bond</keyword>
<organism evidence="6 7">
    <name type="scientific">Acanthoscelides obtectus</name>
    <name type="common">Bean weevil</name>
    <name type="synonym">Bruchus obtectus</name>
    <dbReference type="NCBI Taxonomy" id="200917"/>
    <lineage>
        <taxon>Eukaryota</taxon>
        <taxon>Metazoa</taxon>
        <taxon>Ecdysozoa</taxon>
        <taxon>Arthropoda</taxon>
        <taxon>Hexapoda</taxon>
        <taxon>Insecta</taxon>
        <taxon>Pterygota</taxon>
        <taxon>Neoptera</taxon>
        <taxon>Endopterygota</taxon>
        <taxon>Coleoptera</taxon>
        <taxon>Polyphaga</taxon>
        <taxon>Cucujiformia</taxon>
        <taxon>Chrysomeloidea</taxon>
        <taxon>Chrysomelidae</taxon>
        <taxon>Bruchinae</taxon>
        <taxon>Bruchini</taxon>
        <taxon>Acanthoscelides</taxon>
    </lineage>
</organism>
<protein>
    <recommendedName>
        <fullName evidence="5">Peptidase S1 domain-containing protein</fullName>
    </recommendedName>
</protein>
<accession>A0A9P0LT02</accession>
<dbReference type="Pfam" id="PF00089">
    <property type="entry name" value="Trypsin"/>
    <property type="match status" value="1"/>
</dbReference>
<dbReference type="PANTHER" id="PTHR24276">
    <property type="entry name" value="POLYSERASE-RELATED"/>
    <property type="match status" value="1"/>
</dbReference>
<keyword evidence="7" id="KW-1185">Reference proteome</keyword>